<keyword evidence="1" id="KW-0472">Membrane</keyword>
<dbReference type="EMBL" id="AP025293">
    <property type="protein sequence ID" value="BDD00829.1"/>
    <property type="molecule type" value="Genomic_DNA"/>
</dbReference>
<proteinExistence type="predicted"/>
<sequence>MTEEKLLKYIADEVPFDQEISDWLRASASNEKRFSELKIAYALSQGQQQRMDEAVLQQQFDRLMEKRPQQPQIQPFWSVGRVAAVLVPVFCLLGMLAWQLMGNIQQQAVLYSEIFAEPGQIVSVKLPDGSTVRLNSGSSLKYANDFFHNNERRVHLSGEAYFDVAKDKKHQFVVDTKSADMVVYGTTFNVDAYESDREVITTLITGSLGVKDKSGHQLAVLKPAEQLKFSPDDRKYSLRKVSEAQRFAQWKEGVVSFRKESLSNIGELVERWYPDVKFVIQDDALNDKQITGTIVKSKPIDQFVKAISLSTDLKYEIKNKKGVTLIIFE</sequence>
<dbReference type="InterPro" id="IPR006860">
    <property type="entry name" value="FecR"/>
</dbReference>
<dbReference type="Proteomes" id="UP001354989">
    <property type="component" value="Plasmid pPP1"/>
</dbReference>
<evidence type="ECO:0000313" key="4">
    <source>
        <dbReference type="EMBL" id="BDD00829.1"/>
    </source>
</evidence>
<organism evidence="4 5">
    <name type="scientific">Persicobacter psychrovividus</name>
    <dbReference type="NCBI Taxonomy" id="387638"/>
    <lineage>
        <taxon>Bacteria</taxon>
        <taxon>Pseudomonadati</taxon>
        <taxon>Bacteroidota</taxon>
        <taxon>Cytophagia</taxon>
        <taxon>Cytophagales</taxon>
        <taxon>Persicobacteraceae</taxon>
        <taxon>Persicobacter</taxon>
    </lineage>
</organism>
<name>A0ABM7VIM7_9BACT</name>
<keyword evidence="1" id="KW-0812">Transmembrane</keyword>
<dbReference type="InterPro" id="IPR032508">
    <property type="entry name" value="FecR_C"/>
</dbReference>
<gene>
    <name evidence="4" type="ORF">PEPS_31090</name>
</gene>
<keyword evidence="1" id="KW-1133">Transmembrane helix</keyword>
<feature type="domain" description="Protein FecR C-terminal" evidence="3">
    <location>
        <begin position="256"/>
        <end position="321"/>
    </location>
</feature>
<evidence type="ECO:0000259" key="2">
    <source>
        <dbReference type="Pfam" id="PF04773"/>
    </source>
</evidence>
<dbReference type="RefSeq" id="WP_338398090.1">
    <property type="nucleotide sequence ID" value="NZ_AP025293.1"/>
</dbReference>
<keyword evidence="4" id="KW-0614">Plasmid</keyword>
<dbReference type="Gene3D" id="2.60.120.1440">
    <property type="match status" value="1"/>
</dbReference>
<keyword evidence="5" id="KW-1185">Reference proteome</keyword>
<dbReference type="PIRSF" id="PIRSF018266">
    <property type="entry name" value="FecR"/>
    <property type="match status" value="1"/>
</dbReference>
<evidence type="ECO:0000259" key="3">
    <source>
        <dbReference type="Pfam" id="PF16344"/>
    </source>
</evidence>
<evidence type="ECO:0000313" key="5">
    <source>
        <dbReference type="Proteomes" id="UP001354989"/>
    </source>
</evidence>
<geneLocation type="plasmid" evidence="4 5">
    <name>pPP1</name>
</geneLocation>
<protein>
    <submittedName>
        <fullName evidence="4">Anti-sigma factor</fullName>
    </submittedName>
</protein>
<reference evidence="4 5" key="1">
    <citation type="submission" date="2021-12" db="EMBL/GenBank/DDBJ databases">
        <title>Genome sequencing of bacteria with rrn-lacking chromosome and rrn-plasmid.</title>
        <authorList>
            <person name="Anda M."/>
            <person name="Iwasaki W."/>
        </authorList>
    </citation>
    <scope>NUCLEOTIDE SEQUENCE [LARGE SCALE GENOMIC DNA]</scope>
    <source>
        <strain evidence="4 5">NBRC 101262</strain>
        <plasmid evidence="4 5">pPP1</plasmid>
    </source>
</reference>
<dbReference type="Pfam" id="PF04773">
    <property type="entry name" value="FecR"/>
    <property type="match status" value="1"/>
</dbReference>
<dbReference type="InterPro" id="IPR012373">
    <property type="entry name" value="Ferrdict_sens_TM"/>
</dbReference>
<dbReference type="Gene3D" id="3.55.50.30">
    <property type="match status" value="1"/>
</dbReference>
<feature type="domain" description="FecR protein" evidence="2">
    <location>
        <begin position="114"/>
        <end position="207"/>
    </location>
</feature>
<evidence type="ECO:0000256" key="1">
    <source>
        <dbReference type="SAM" id="Phobius"/>
    </source>
</evidence>
<dbReference type="PANTHER" id="PTHR30273">
    <property type="entry name" value="PERIPLASMIC SIGNAL SENSOR AND SIGMA FACTOR ACTIVATOR FECR-RELATED"/>
    <property type="match status" value="1"/>
</dbReference>
<dbReference type="Pfam" id="PF16344">
    <property type="entry name" value="FecR_C"/>
    <property type="match status" value="1"/>
</dbReference>
<feature type="transmembrane region" description="Helical" evidence="1">
    <location>
        <begin position="76"/>
        <end position="98"/>
    </location>
</feature>
<accession>A0ABM7VIM7</accession>
<dbReference type="PANTHER" id="PTHR30273:SF2">
    <property type="entry name" value="PROTEIN FECR"/>
    <property type="match status" value="1"/>
</dbReference>